<evidence type="ECO:0000313" key="2">
    <source>
        <dbReference type="Proteomes" id="UP001482513"/>
    </source>
</evidence>
<reference evidence="1 2" key="1">
    <citation type="submission" date="2022-04" db="EMBL/GenBank/DDBJ databases">
        <title>Positive selection, recombination, and allopatry shape intraspecific diversity of widespread and dominant cyanobacteria.</title>
        <authorList>
            <person name="Wei J."/>
            <person name="Shu W."/>
            <person name="Hu C."/>
        </authorList>
    </citation>
    <scope>NUCLEOTIDE SEQUENCE [LARGE SCALE GENOMIC DNA]</scope>
    <source>
        <strain evidence="1 2">DQ-A4</strain>
    </source>
</reference>
<organism evidence="1 2">
    <name type="scientific">Leptolyngbya subtilissima DQ-A4</name>
    <dbReference type="NCBI Taxonomy" id="2933933"/>
    <lineage>
        <taxon>Bacteria</taxon>
        <taxon>Bacillati</taxon>
        <taxon>Cyanobacteriota</taxon>
        <taxon>Cyanophyceae</taxon>
        <taxon>Leptolyngbyales</taxon>
        <taxon>Leptolyngbyaceae</taxon>
        <taxon>Leptolyngbya group</taxon>
        <taxon>Leptolyngbya</taxon>
    </lineage>
</organism>
<gene>
    <name evidence="1" type="ORF">NC992_10030</name>
</gene>
<sequence length="47" mass="4714">MESAQIAPTDNEVGNAIGTDLEAEVDPAMALFADGLPLPMGAGAGER</sequence>
<evidence type="ECO:0000313" key="1">
    <source>
        <dbReference type="EMBL" id="MEP0947208.1"/>
    </source>
</evidence>
<dbReference type="EMBL" id="JAMPKX010000003">
    <property type="protein sequence ID" value="MEP0947208.1"/>
    <property type="molecule type" value="Genomic_DNA"/>
</dbReference>
<dbReference type="RefSeq" id="WP_190701603.1">
    <property type="nucleotide sequence ID" value="NZ_JAMPKX010000003.1"/>
</dbReference>
<dbReference type="Proteomes" id="UP001482513">
    <property type="component" value="Unassembled WGS sequence"/>
</dbReference>
<proteinExistence type="predicted"/>
<protein>
    <submittedName>
        <fullName evidence="1">Uncharacterized protein</fullName>
    </submittedName>
</protein>
<keyword evidence="2" id="KW-1185">Reference proteome</keyword>
<name>A0ABV0K5J8_9CYAN</name>
<comment type="caution">
    <text evidence="1">The sequence shown here is derived from an EMBL/GenBank/DDBJ whole genome shotgun (WGS) entry which is preliminary data.</text>
</comment>
<accession>A0ABV0K5J8</accession>